<proteinExistence type="predicted"/>
<evidence type="ECO:0000313" key="2">
    <source>
        <dbReference type="Proteomes" id="UP001595075"/>
    </source>
</evidence>
<protein>
    <submittedName>
        <fullName evidence="1">Uncharacterized protein</fullName>
    </submittedName>
</protein>
<name>A0ABR4C7N9_9HELO</name>
<gene>
    <name evidence="1" type="ORF">VTL71DRAFT_3337</name>
</gene>
<organism evidence="1 2">
    <name type="scientific">Oculimacula yallundae</name>
    <dbReference type="NCBI Taxonomy" id="86028"/>
    <lineage>
        <taxon>Eukaryota</taxon>
        <taxon>Fungi</taxon>
        <taxon>Dikarya</taxon>
        <taxon>Ascomycota</taxon>
        <taxon>Pezizomycotina</taxon>
        <taxon>Leotiomycetes</taxon>
        <taxon>Helotiales</taxon>
        <taxon>Ploettnerulaceae</taxon>
        <taxon>Oculimacula</taxon>
    </lineage>
</organism>
<reference evidence="1 2" key="1">
    <citation type="journal article" date="2024" name="Commun. Biol.">
        <title>Comparative genomic analysis of thermophilic fungi reveals convergent evolutionary adaptations and gene losses.</title>
        <authorList>
            <person name="Steindorff A.S."/>
            <person name="Aguilar-Pontes M.V."/>
            <person name="Robinson A.J."/>
            <person name="Andreopoulos B."/>
            <person name="LaButti K."/>
            <person name="Kuo A."/>
            <person name="Mondo S."/>
            <person name="Riley R."/>
            <person name="Otillar R."/>
            <person name="Haridas S."/>
            <person name="Lipzen A."/>
            <person name="Grimwood J."/>
            <person name="Schmutz J."/>
            <person name="Clum A."/>
            <person name="Reid I.D."/>
            <person name="Moisan M.C."/>
            <person name="Butler G."/>
            <person name="Nguyen T.T.M."/>
            <person name="Dewar K."/>
            <person name="Conant G."/>
            <person name="Drula E."/>
            <person name="Henrissat B."/>
            <person name="Hansel C."/>
            <person name="Singer S."/>
            <person name="Hutchinson M.I."/>
            <person name="de Vries R.P."/>
            <person name="Natvig D.O."/>
            <person name="Powell A.J."/>
            <person name="Tsang A."/>
            <person name="Grigoriev I.V."/>
        </authorList>
    </citation>
    <scope>NUCLEOTIDE SEQUENCE [LARGE SCALE GENOMIC DNA]</scope>
    <source>
        <strain evidence="1 2">CBS 494.80</strain>
    </source>
</reference>
<accession>A0ABR4C7N9</accession>
<dbReference type="Proteomes" id="UP001595075">
    <property type="component" value="Unassembled WGS sequence"/>
</dbReference>
<sequence>MPVNSYHTKAIFLRNDTRYRNHLLNERTPKNVLVLAKSLTHQAFKMHDPENKVSKTDRFQSGRASLGTRSETLLHVLAWVPQANE</sequence>
<feature type="non-terminal residue" evidence="1">
    <location>
        <position position="85"/>
    </location>
</feature>
<comment type="caution">
    <text evidence="1">The sequence shown here is derived from an EMBL/GenBank/DDBJ whole genome shotgun (WGS) entry which is preliminary data.</text>
</comment>
<keyword evidence="2" id="KW-1185">Reference proteome</keyword>
<evidence type="ECO:0000313" key="1">
    <source>
        <dbReference type="EMBL" id="KAL2065667.1"/>
    </source>
</evidence>
<dbReference type="EMBL" id="JAZHXI010000012">
    <property type="protein sequence ID" value="KAL2065667.1"/>
    <property type="molecule type" value="Genomic_DNA"/>
</dbReference>